<dbReference type="InterPro" id="IPR005543">
    <property type="entry name" value="PASTA_dom"/>
</dbReference>
<evidence type="ECO:0000313" key="6">
    <source>
        <dbReference type="EMBL" id="AZA16372.1"/>
    </source>
</evidence>
<dbReference type="InterPro" id="IPR001460">
    <property type="entry name" value="PCN-bd_Tpept"/>
</dbReference>
<dbReference type="InterPro" id="IPR012338">
    <property type="entry name" value="Beta-lactam/transpept-like"/>
</dbReference>
<dbReference type="InterPro" id="IPR005311">
    <property type="entry name" value="PBP_dimer"/>
</dbReference>
<dbReference type="Gene3D" id="3.90.1310.10">
    <property type="entry name" value="Penicillin-binding protein 2a (Domain 2)"/>
    <property type="match status" value="1"/>
</dbReference>
<reference evidence="6" key="1">
    <citation type="submission" date="2018-07" db="EMBL/GenBank/DDBJ databases">
        <authorList>
            <person name="Somerville V."/>
        </authorList>
    </citation>
    <scope>NUCLEOTIDE SEQUENCE</scope>
    <source>
        <strain evidence="6">NWC_2_2</strain>
    </source>
</reference>
<keyword evidence="3 4" id="KW-0472">Membrane</keyword>
<dbReference type="Gene3D" id="3.40.710.10">
    <property type="entry name" value="DD-peptidase/beta-lactamase superfamily"/>
    <property type="match status" value="1"/>
</dbReference>
<accession>A0A3G6JEH5</accession>
<dbReference type="SUPFAM" id="SSF56519">
    <property type="entry name" value="Penicillin binding protein dimerisation domain"/>
    <property type="match status" value="1"/>
</dbReference>
<comment type="subcellular location">
    <subcellularLocation>
        <location evidence="1">Cell membrane</location>
        <topology evidence="1">Single-pass membrane protein</topology>
    </subcellularLocation>
</comment>
<name>A0A3G6JEH5_LACDL</name>
<organism evidence="6">
    <name type="scientific">Lactobacillus delbrueckii subsp. lactis</name>
    <dbReference type="NCBI Taxonomy" id="29397"/>
    <lineage>
        <taxon>Bacteria</taxon>
        <taxon>Bacillati</taxon>
        <taxon>Bacillota</taxon>
        <taxon>Bacilli</taxon>
        <taxon>Lactobacillales</taxon>
        <taxon>Lactobacillaceae</taxon>
        <taxon>Lactobacillus</taxon>
    </lineage>
</organism>
<dbReference type="GO" id="GO:0071555">
    <property type="term" value="P:cell wall organization"/>
    <property type="evidence" value="ECO:0007669"/>
    <property type="project" value="TreeGrafter"/>
</dbReference>
<feature type="domain" description="PASTA" evidence="5">
    <location>
        <begin position="664"/>
        <end position="720"/>
    </location>
</feature>
<dbReference type="GO" id="GO:0008658">
    <property type="term" value="F:penicillin binding"/>
    <property type="evidence" value="ECO:0007669"/>
    <property type="project" value="InterPro"/>
</dbReference>
<feature type="transmembrane region" description="Helical" evidence="4">
    <location>
        <begin position="21"/>
        <end position="42"/>
    </location>
</feature>
<dbReference type="PANTHER" id="PTHR30627">
    <property type="entry name" value="PEPTIDOGLYCAN D,D-TRANSPEPTIDASE"/>
    <property type="match status" value="1"/>
</dbReference>
<dbReference type="Pfam" id="PF00905">
    <property type="entry name" value="Transpeptidase"/>
    <property type="match status" value="1"/>
</dbReference>
<dbReference type="SMART" id="SM00740">
    <property type="entry name" value="PASTA"/>
    <property type="match status" value="2"/>
</dbReference>
<evidence type="ECO:0000256" key="1">
    <source>
        <dbReference type="ARBA" id="ARBA00004162"/>
    </source>
</evidence>
<keyword evidence="4" id="KW-0812">Transmembrane</keyword>
<dbReference type="CDD" id="cd06575">
    <property type="entry name" value="PASTA_Pbp2x-like_2"/>
    <property type="match status" value="1"/>
</dbReference>
<dbReference type="Pfam" id="PF03793">
    <property type="entry name" value="PASTA"/>
    <property type="match status" value="2"/>
</dbReference>
<dbReference type="EMBL" id="CP031023">
    <property type="protein sequence ID" value="AZA16372.1"/>
    <property type="molecule type" value="Genomic_DNA"/>
</dbReference>
<dbReference type="AlphaFoldDB" id="A0A3G6JEH5"/>
<feature type="domain" description="PASTA" evidence="5">
    <location>
        <begin position="603"/>
        <end position="663"/>
    </location>
</feature>
<evidence type="ECO:0000256" key="2">
    <source>
        <dbReference type="ARBA" id="ARBA00007171"/>
    </source>
</evidence>
<dbReference type="Gene3D" id="3.30.70.2110">
    <property type="match status" value="1"/>
</dbReference>
<protein>
    <submittedName>
        <fullName evidence="6">Penicillin-binding protein</fullName>
    </submittedName>
</protein>
<dbReference type="GO" id="GO:0005886">
    <property type="term" value="C:plasma membrane"/>
    <property type="evidence" value="ECO:0007669"/>
    <property type="project" value="UniProtKB-SubCell"/>
</dbReference>
<dbReference type="InterPro" id="IPR036138">
    <property type="entry name" value="PBP_dimer_sf"/>
</dbReference>
<dbReference type="CDD" id="cd06576">
    <property type="entry name" value="PASTA_Pbp2x-like_1"/>
    <property type="match status" value="1"/>
</dbReference>
<keyword evidence="4" id="KW-1133">Transmembrane helix</keyword>
<dbReference type="SUPFAM" id="SSF54184">
    <property type="entry name" value="Penicillin-binding protein 2x (pbp-2x), c-terminal domain"/>
    <property type="match status" value="2"/>
</dbReference>
<sequence>MKKTTNLRKIKSRAHGYRFTVGRILELVVALVFLFFAGRMLYLSISKMIDGQDISKRTAAIYRRNTVLTANRGTIYDKNGLIIAQDSHTYTVYAILDKTYVDSKKKPLYVQDKEKTADKLATVLPLSKAKILKYLNPKNKNTFQVQFGTAGSGLSLTEKKKIQAMHLTGIKFMETPSRLYPNGVFASNVVGYTVSQTNSKTQTTELEGVTGLEAYFNKILKGTNGYETSMVDSSENQLPSGSHSYKAAKDGDNLYLTIDSQLQSALETYMSKVQKNYKPKAMTAVIEDLKTGKILVASQRPTFNSQTKAGISKAGSNLLVQSSYEPGSVFKILSLAAAVNSGNYNPKSYYRSGSITVSGSTIYDWQKSGWGTIPFSQAFPRSSNVGMVYLEKKIGAKLWRKYLNMFRITHKTGITLPGEVSGSLSFSSPVDQAVTSFGQGVTVNVMQMMQVYSALANNGQMVKPQLVEKITDSSGKTIKSYKVQKVGKKIFTAQTRKVVMQNMKKVLDKEIGTGHIYYMKGKDFGIKTGTAQIAKSTGGYMTGDRDYVFSVVGITPTANPRYCIYLTMKQPSKLGSGAETILAQIFKPMMSRLVLLNKGDKSASAVVKVPKFTGMTYAKAKKAATSNGLSLVRLGTGSKVLSQKAGVGETVSVGSTVFVLTSGKISLPDLAGWSESQIEAYASLAGIKLQLSSSGKVKSQSLAQGTVVKSGTKLKVELKE</sequence>
<gene>
    <name evidence="6" type="ORF">DQL93_07620</name>
</gene>
<dbReference type="Gene3D" id="2.20.70.70">
    <property type="match status" value="1"/>
</dbReference>
<evidence type="ECO:0000259" key="5">
    <source>
        <dbReference type="PROSITE" id="PS51178"/>
    </source>
</evidence>
<proteinExistence type="inferred from homology"/>
<comment type="similarity">
    <text evidence="2">Belongs to the transpeptidase family.</text>
</comment>
<evidence type="ECO:0000256" key="3">
    <source>
        <dbReference type="ARBA" id="ARBA00023136"/>
    </source>
</evidence>
<dbReference type="PANTHER" id="PTHR30627:SF26">
    <property type="entry name" value="PENICILLIN-BINDING PROTEIN 2B"/>
    <property type="match status" value="1"/>
</dbReference>
<evidence type="ECO:0000256" key="4">
    <source>
        <dbReference type="SAM" id="Phobius"/>
    </source>
</evidence>
<dbReference type="PROSITE" id="PS51178">
    <property type="entry name" value="PASTA"/>
    <property type="match status" value="2"/>
</dbReference>
<dbReference type="Pfam" id="PF03717">
    <property type="entry name" value="PBP_dimer"/>
    <property type="match status" value="1"/>
</dbReference>
<dbReference type="SUPFAM" id="SSF56601">
    <property type="entry name" value="beta-lactamase/transpeptidase-like"/>
    <property type="match status" value="1"/>
</dbReference>
<dbReference type="InterPro" id="IPR050515">
    <property type="entry name" value="Beta-lactam/transpept"/>
</dbReference>